<name>A0ABU9YH82_9PROT</name>
<dbReference type="PROSITE" id="PS50109">
    <property type="entry name" value="HIS_KIN"/>
    <property type="match status" value="1"/>
</dbReference>
<accession>A0ABU9YH82</accession>
<dbReference type="InterPro" id="IPR005467">
    <property type="entry name" value="His_kinase_dom"/>
</dbReference>
<dbReference type="InterPro" id="IPR036097">
    <property type="entry name" value="HisK_dim/P_sf"/>
</dbReference>
<keyword evidence="5 8" id="KW-0418">Kinase</keyword>
<dbReference type="PANTHER" id="PTHR43047">
    <property type="entry name" value="TWO-COMPONENT HISTIDINE PROTEIN KINASE"/>
    <property type="match status" value="1"/>
</dbReference>
<dbReference type="SUPFAM" id="SSF47384">
    <property type="entry name" value="Homodimeric domain of signal transducing histidine kinase"/>
    <property type="match status" value="1"/>
</dbReference>
<dbReference type="GO" id="GO:0016301">
    <property type="term" value="F:kinase activity"/>
    <property type="evidence" value="ECO:0007669"/>
    <property type="project" value="UniProtKB-KW"/>
</dbReference>
<evidence type="ECO:0000256" key="2">
    <source>
        <dbReference type="ARBA" id="ARBA00012438"/>
    </source>
</evidence>
<keyword evidence="4" id="KW-0808">Transferase</keyword>
<dbReference type="SUPFAM" id="SSF55874">
    <property type="entry name" value="ATPase domain of HSP90 chaperone/DNA topoisomerase II/histidine kinase"/>
    <property type="match status" value="1"/>
</dbReference>
<dbReference type="EMBL" id="JBBKTW010000002">
    <property type="protein sequence ID" value="MEN2988162.1"/>
    <property type="molecule type" value="Genomic_DNA"/>
</dbReference>
<dbReference type="InterPro" id="IPR003661">
    <property type="entry name" value="HisK_dim/P_dom"/>
</dbReference>
<dbReference type="Pfam" id="PF00512">
    <property type="entry name" value="HisKA"/>
    <property type="match status" value="1"/>
</dbReference>
<sequence length="484" mass="52162">MYDADTYSALRNARVAMEAALSRRAAIATPPGAVVSALLMQDHVETAWLIGWTAMMTLVALFRIPVASRAMDAAARGAVTTSQHRLVAAGIALSSLGWGIGTAAGLTIDSPTARMIMSVVLVAITAMGIAYVMDRTLLAAFLVPLVIPPVIVMLTGDQPNNLALLGGFLLFLIVFGSFADRYHRWIGDMLRLNIENRRLLARQASDAEHIRHLVAELTATNDRLQRSLIDSEAANDAKSRFLGQVSHELRTPLNAILGYAEIIRDRLFGADEATLRRYSEQAGYIHRSGLLLKALIDDLLDVARIESGRAPVRIAATDLWAAVDDAVTTIRPEADARRQTVTVNADRGLPLVAADPRALAQILNNLLTNAIKFTPDDGHVWISARRIRGEDGQPAVALTIRDDGIGIPAEAIDRVFHPFERGANAVRRNIEGTGLGLSISRGLAEAMGGRLAIEPGRQQGAAVTVTLHIHDRSSMSDDAVMAGR</sequence>
<dbReference type="CDD" id="cd16922">
    <property type="entry name" value="HATPase_EvgS-ArcB-TorS-like"/>
    <property type="match status" value="1"/>
</dbReference>
<dbReference type="InterPro" id="IPR036890">
    <property type="entry name" value="HATPase_C_sf"/>
</dbReference>
<evidence type="ECO:0000256" key="6">
    <source>
        <dbReference type="SAM" id="Phobius"/>
    </source>
</evidence>
<protein>
    <recommendedName>
        <fullName evidence="2">histidine kinase</fullName>
        <ecNumber evidence="2">2.7.13.3</ecNumber>
    </recommendedName>
</protein>
<reference evidence="8 9" key="1">
    <citation type="submission" date="2024-03" db="EMBL/GenBank/DDBJ databases">
        <title>High-quality draft genome sequencing of Tistrella sp. BH-R2-4.</title>
        <authorList>
            <person name="Dong C."/>
        </authorList>
    </citation>
    <scope>NUCLEOTIDE SEQUENCE [LARGE SCALE GENOMIC DNA]</scope>
    <source>
        <strain evidence="8 9">BH-R2-4</strain>
    </source>
</reference>
<dbReference type="InterPro" id="IPR003594">
    <property type="entry name" value="HATPase_dom"/>
</dbReference>
<comment type="caution">
    <text evidence="8">The sequence shown here is derived from an EMBL/GenBank/DDBJ whole genome shotgun (WGS) entry which is preliminary data.</text>
</comment>
<dbReference type="EC" id="2.7.13.3" evidence="2"/>
<evidence type="ECO:0000259" key="7">
    <source>
        <dbReference type="PROSITE" id="PS50109"/>
    </source>
</evidence>
<keyword evidence="6" id="KW-0472">Membrane</keyword>
<organism evidence="8 9">
    <name type="scientific">Tistrella arctica</name>
    <dbReference type="NCBI Taxonomy" id="3133430"/>
    <lineage>
        <taxon>Bacteria</taxon>
        <taxon>Pseudomonadati</taxon>
        <taxon>Pseudomonadota</taxon>
        <taxon>Alphaproteobacteria</taxon>
        <taxon>Geminicoccales</taxon>
        <taxon>Geminicoccaceae</taxon>
        <taxon>Tistrella</taxon>
    </lineage>
</organism>
<dbReference type="Gene3D" id="3.30.565.10">
    <property type="entry name" value="Histidine kinase-like ATPase, C-terminal domain"/>
    <property type="match status" value="1"/>
</dbReference>
<evidence type="ECO:0000256" key="5">
    <source>
        <dbReference type="ARBA" id="ARBA00022777"/>
    </source>
</evidence>
<evidence type="ECO:0000256" key="1">
    <source>
        <dbReference type="ARBA" id="ARBA00000085"/>
    </source>
</evidence>
<comment type="catalytic activity">
    <reaction evidence="1">
        <text>ATP + protein L-histidine = ADP + protein N-phospho-L-histidine.</text>
        <dbReference type="EC" id="2.7.13.3"/>
    </reaction>
</comment>
<evidence type="ECO:0000313" key="9">
    <source>
        <dbReference type="Proteomes" id="UP001413721"/>
    </source>
</evidence>
<dbReference type="RefSeq" id="WP_345935524.1">
    <property type="nucleotide sequence ID" value="NZ_JBBKTV010000013.1"/>
</dbReference>
<feature type="transmembrane region" description="Helical" evidence="6">
    <location>
        <begin position="162"/>
        <end position="179"/>
    </location>
</feature>
<feature type="transmembrane region" description="Helical" evidence="6">
    <location>
        <begin position="86"/>
        <end position="108"/>
    </location>
</feature>
<dbReference type="CDD" id="cd00082">
    <property type="entry name" value="HisKA"/>
    <property type="match status" value="1"/>
</dbReference>
<dbReference type="Pfam" id="PF02518">
    <property type="entry name" value="HATPase_c"/>
    <property type="match status" value="1"/>
</dbReference>
<evidence type="ECO:0000256" key="4">
    <source>
        <dbReference type="ARBA" id="ARBA00022679"/>
    </source>
</evidence>
<keyword evidence="3" id="KW-0597">Phosphoprotein</keyword>
<evidence type="ECO:0000313" key="8">
    <source>
        <dbReference type="EMBL" id="MEN2988162.1"/>
    </source>
</evidence>
<dbReference type="SMART" id="SM00388">
    <property type="entry name" value="HisKA"/>
    <property type="match status" value="1"/>
</dbReference>
<gene>
    <name evidence="8" type="ORF">WG926_07585</name>
</gene>
<keyword evidence="6" id="KW-0812">Transmembrane</keyword>
<feature type="transmembrane region" description="Helical" evidence="6">
    <location>
        <begin position="137"/>
        <end position="156"/>
    </location>
</feature>
<dbReference type="InterPro" id="IPR004358">
    <property type="entry name" value="Sig_transdc_His_kin-like_C"/>
</dbReference>
<dbReference type="Proteomes" id="UP001413721">
    <property type="component" value="Unassembled WGS sequence"/>
</dbReference>
<dbReference type="PRINTS" id="PR00344">
    <property type="entry name" value="BCTRLSENSOR"/>
</dbReference>
<feature type="transmembrane region" description="Helical" evidence="6">
    <location>
        <begin position="114"/>
        <end position="132"/>
    </location>
</feature>
<dbReference type="Gene3D" id="1.10.287.130">
    <property type="match status" value="1"/>
</dbReference>
<proteinExistence type="predicted"/>
<feature type="transmembrane region" description="Helical" evidence="6">
    <location>
        <begin position="46"/>
        <end position="66"/>
    </location>
</feature>
<evidence type="ECO:0000256" key="3">
    <source>
        <dbReference type="ARBA" id="ARBA00022553"/>
    </source>
</evidence>
<keyword evidence="6" id="KW-1133">Transmembrane helix</keyword>
<keyword evidence="9" id="KW-1185">Reference proteome</keyword>
<dbReference type="SMART" id="SM00387">
    <property type="entry name" value="HATPase_c"/>
    <property type="match status" value="1"/>
</dbReference>
<feature type="domain" description="Histidine kinase" evidence="7">
    <location>
        <begin position="244"/>
        <end position="471"/>
    </location>
</feature>